<sequence>METANALGEFLRARRAAVTPEDVGLAPGIRRRVPGLRREELALLAGISPDYYLRLEQGRDRHPSHQVVAALAVALRLDEIATAHLHGLSSPPPRRSVRRRAEKVPAGTSRLVAELPLPAYVVGRYFDVLAANPIAGVLSTSFMVGRNIARQLFLDPADRALYVDWERITAGMVGGLRSRTAMDSGDPRLAELVGELSIRSERFRSLWARAEVSDGRNGISHLDHPQVGELHLLHEKLDVDTSGTMQLVIHHAAPDAGSAEALALLGTLAATAESPAAGSTRGRRGAEGRQ</sequence>
<dbReference type="GO" id="GO:0003677">
    <property type="term" value="F:DNA binding"/>
    <property type="evidence" value="ECO:0007669"/>
    <property type="project" value="InterPro"/>
</dbReference>
<dbReference type="InterPro" id="IPR001387">
    <property type="entry name" value="Cro/C1-type_HTH"/>
</dbReference>
<dbReference type="InterPro" id="IPR010982">
    <property type="entry name" value="Lambda_DNA-bd_dom_sf"/>
</dbReference>
<dbReference type="Gene3D" id="1.10.260.40">
    <property type="entry name" value="lambda repressor-like DNA-binding domains"/>
    <property type="match status" value="1"/>
</dbReference>
<dbReference type="EMBL" id="BOQP01000027">
    <property type="protein sequence ID" value="GIM76439.1"/>
    <property type="molecule type" value="Genomic_DNA"/>
</dbReference>
<dbReference type="SUPFAM" id="SSF47413">
    <property type="entry name" value="lambda repressor-like DNA-binding domains"/>
    <property type="match status" value="1"/>
</dbReference>
<dbReference type="Proteomes" id="UP000680865">
    <property type="component" value="Unassembled WGS sequence"/>
</dbReference>
<name>A0A919SR86_9ACTN</name>
<dbReference type="Pfam" id="PF17765">
    <property type="entry name" value="MLTR_LBD"/>
    <property type="match status" value="1"/>
</dbReference>
<dbReference type="SMART" id="SM00530">
    <property type="entry name" value="HTH_XRE"/>
    <property type="match status" value="1"/>
</dbReference>
<dbReference type="AlphaFoldDB" id="A0A919SR86"/>
<proteinExistence type="predicted"/>
<feature type="domain" description="HTH cro/C1-type" evidence="1">
    <location>
        <begin position="35"/>
        <end position="80"/>
    </location>
</feature>
<dbReference type="PANTHER" id="PTHR35010:SF2">
    <property type="entry name" value="BLL4672 PROTEIN"/>
    <property type="match status" value="1"/>
</dbReference>
<organism evidence="2 3">
    <name type="scientific">Winogradskya consettensis</name>
    <dbReference type="NCBI Taxonomy" id="113560"/>
    <lineage>
        <taxon>Bacteria</taxon>
        <taxon>Bacillati</taxon>
        <taxon>Actinomycetota</taxon>
        <taxon>Actinomycetes</taxon>
        <taxon>Micromonosporales</taxon>
        <taxon>Micromonosporaceae</taxon>
        <taxon>Winogradskya</taxon>
    </lineage>
</organism>
<reference evidence="2" key="1">
    <citation type="submission" date="2021-03" db="EMBL/GenBank/DDBJ databases">
        <title>Whole genome shotgun sequence of Actinoplanes consettensis NBRC 14913.</title>
        <authorList>
            <person name="Komaki H."/>
            <person name="Tamura T."/>
        </authorList>
    </citation>
    <scope>NUCLEOTIDE SEQUENCE</scope>
    <source>
        <strain evidence="2">NBRC 14913</strain>
    </source>
</reference>
<dbReference type="RefSeq" id="WP_212999685.1">
    <property type="nucleotide sequence ID" value="NZ_BAAATW010000010.1"/>
</dbReference>
<comment type="caution">
    <text evidence="2">The sequence shown here is derived from an EMBL/GenBank/DDBJ whole genome shotgun (WGS) entry which is preliminary data.</text>
</comment>
<evidence type="ECO:0000259" key="1">
    <source>
        <dbReference type="PROSITE" id="PS50943"/>
    </source>
</evidence>
<evidence type="ECO:0000313" key="3">
    <source>
        <dbReference type="Proteomes" id="UP000680865"/>
    </source>
</evidence>
<dbReference type="Pfam" id="PF13560">
    <property type="entry name" value="HTH_31"/>
    <property type="match status" value="1"/>
</dbReference>
<dbReference type="PROSITE" id="PS50943">
    <property type="entry name" value="HTH_CROC1"/>
    <property type="match status" value="1"/>
</dbReference>
<dbReference type="Gene3D" id="3.30.450.180">
    <property type="match status" value="1"/>
</dbReference>
<gene>
    <name evidence="2" type="ORF">Aco04nite_50430</name>
</gene>
<evidence type="ECO:0000313" key="2">
    <source>
        <dbReference type="EMBL" id="GIM76439.1"/>
    </source>
</evidence>
<dbReference type="CDD" id="cd00093">
    <property type="entry name" value="HTH_XRE"/>
    <property type="match status" value="1"/>
</dbReference>
<accession>A0A919SR86</accession>
<dbReference type="PANTHER" id="PTHR35010">
    <property type="entry name" value="BLL4672 PROTEIN-RELATED"/>
    <property type="match status" value="1"/>
</dbReference>
<dbReference type="InterPro" id="IPR041413">
    <property type="entry name" value="MLTR_LBD"/>
</dbReference>
<keyword evidence="3" id="KW-1185">Reference proteome</keyword>
<protein>
    <submittedName>
        <fullName evidence="2">Transcriptional regulator</fullName>
    </submittedName>
</protein>